<evidence type="ECO:0000313" key="3">
    <source>
        <dbReference type="WBParaSite" id="PSAMB.scaffold7404size7698.g30020.t1"/>
    </source>
</evidence>
<keyword evidence="2" id="KW-1185">Reference proteome</keyword>
<feature type="chain" id="PRO_5037172401" evidence="1">
    <location>
        <begin position="24"/>
        <end position="127"/>
    </location>
</feature>
<accession>A0A914X9P6</accession>
<sequence length="127" mass="14381">MNSTIMGLLLLATMALLWETTQACSIGMKVVSRTNIKFSVGIFKPHNVLKRSLILSRKGDEQSWETAEEDCLGTYKLKFKGITGPDAYNYNRKFNRDGVLHVQVETDENGLLIVHDDFIPSDFVQKK</sequence>
<reference evidence="3" key="1">
    <citation type="submission" date="2022-11" db="UniProtKB">
        <authorList>
            <consortium name="WormBaseParasite"/>
        </authorList>
    </citation>
    <scope>IDENTIFICATION</scope>
</reference>
<evidence type="ECO:0000313" key="2">
    <source>
        <dbReference type="Proteomes" id="UP000887566"/>
    </source>
</evidence>
<evidence type="ECO:0000256" key="1">
    <source>
        <dbReference type="SAM" id="SignalP"/>
    </source>
</evidence>
<organism evidence="2 3">
    <name type="scientific">Plectus sambesii</name>
    <dbReference type="NCBI Taxonomy" id="2011161"/>
    <lineage>
        <taxon>Eukaryota</taxon>
        <taxon>Metazoa</taxon>
        <taxon>Ecdysozoa</taxon>
        <taxon>Nematoda</taxon>
        <taxon>Chromadorea</taxon>
        <taxon>Plectida</taxon>
        <taxon>Plectina</taxon>
        <taxon>Plectoidea</taxon>
        <taxon>Plectidae</taxon>
        <taxon>Plectus</taxon>
    </lineage>
</organism>
<proteinExistence type="predicted"/>
<name>A0A914X9P6_9BILA</name>
<dbReference type="AlphaFoldDB" id="A0A914X9P6"/>
<feature type="signal peptide" evidence="1">
    <location>
        <begin position="1"/>
        <end position="23"/>
    </location>
</feature>
<protein>
    <submittedName>
        <fullName evidence="3">Uncharacterized protein</fullName>
    </submittedName>
</protein>
<dbReference type="WBParaSite" id="PSAMB.scaffold7404size7698.g30020.t1">
    <property type="protein sequence ID" value="PSAMB.scaffold7404size7698.g30020.t1"/>
    <property type="gene ID" value="PSAMB.scaffold7404size7698.g30020"/>
</dbReference>
<dbReference type="Proteomes" id="UP000887566">
    <property type="component" value="Unplaced"/>
</dbReference>
<keyword evidence="1" id="KW-0732">Signal</keyword>